<evidence type="ECO:0000256" key="1">
    <source>
        <dbReference type="SAM" id="MobiDB-lite"/>
    </source>
</evidence>
<dbReference type="OrthoDB" id="5855697at2759"/>
<dbReference type="OMA" id="ISIREPM"/>
<dbReference type="Proteomes" id="UP000277928">
    <property type="component" value="Unassembled WGS sequence"/>
</dbReference>
<dbReference type="AlphaFoldDB" id="A0A3P6TJ88"/>
<keyword evidence="3" id="KW-1185">Reference proteome</keyword>
<gene>
    <name evidence="2" type="ORF">NLS_LOCUS6117</name>
</gene>
<accession>A0A3P6TJ88</accession>
<protein>
    <submittedName>
        <fullName evidence="2">Uncharacterized protein</fullName>
    </submittedName>
</protein>
<feature type="region of interest" description="Disordered" evidence="1">
    <location>
        <begin position="77"/>
        <end position="103"/>
    </location>
</feature>
<evidence type="ECO:0000313" key="2">
    <source>
        <dbReference type="EMBL" id="VDK83243.1"/>
    </source>
</evidence>
<reference evidence="2 3" key="1">
    <citation type="submission" date="2018-08" db="EMBL/GenBank/DDBJ databases">
        <authorList>
            <person name="Laetsch R D."/>
            <person name="Stevens L."/>
            <person name="Kumar S."/>
            <person name="Blaxter L. M."/>
        </authorList>
    </citation>
    <scope>NUCLEOTIDE SEQUENCE [LARGE SCALE GENOMIC DNA]</scope>
</reference>
<name>A0A3P6TJ88_LITSI</name>
<organism evidence="2 3">
    <name type="scientific">Litomosoides sigmodontis</name>
    <name type="common">Filarial nematode worm</name>
    <dbReference type="NCBI Taxonomy" id="42156"/>
    <lineage>
        <taxon>Eukaryota</taxon>
        <taxon>Metazoa</taxon>
        <taxon>Ecdysozoa</taxon>
        <taxon>Nematoda</taxon>
        <taxon>Chromadorea</taxon>
        <taxon>Rhabditida</taxon>
        <taxon>Spirurina</taxon>
        <taxon>Spiruromorpha</taxon>
        <taxon>Filarioidea</taxon>
        <taxon>Onchocercidae</taxon>
        <taxon>Litomosoides</taxon>
    </lineage>
</organism>
<sequence length="366" mass="39968">MVHSKRISHTTNIKLEPYSVVSDTSTVPTDYASVASNESFCDTSYLLDGRPVFGPWPKPTLPVKSHSESNQIHKLAQPVKCAMKRSPSDTTMDVATHGGKQSKEATVSIPLADIVAAREKLSENNLHERTTTTISLEQTDCNAATSKSDDGFDGVKSVHSSIPMITSTSLSGGRKKLLFEQLQQRLTSLATPLVGEASATTGESSTDENFEINEIDSAKKPIEAVHSAPQSIKSKEIHDEIENDNELTTQSSLHHQQKHTKHLPLNASISTTASKRQKLMGSTHRTALTREHIRLLANSIGQQCNNNNNNNNSSNNANLMKNCASELIFGIGKILRKENGGIAALYKHTLEEPNSRFGKILFSMIT</sequence>
<dbReference type="EMBL" id="UYRX01000514">
    <property type="protein sequence ID" value="VDK83243.1"/>
    <property type="molecule type" value="Genomic_DNA"/>
</dbReference>
<proteinExistence type="predicted"/>
<evidence type="ECO:0000313" key="3">
    <source>
        <dbReference type="Proteomes" id="UP000277928"/>
    </source>
</evidence>